<evidence type="ECO:0000313" key="2">
    <source>
        <dbReference type="EMBL" id="EAU63658.1"/>
    </source>
</evidence>
<proteinExistence type="predicted"/>
<name>Q08T58_STIAD</name>
<keyword evidence="2" id="KW-0378">Hydrolase</keyword>
<organism evidence="2 3">
    <name type="scientific">Stigmatella aurantiaca (strain DW4/3-1)</name>
    <dbReference type="NCBI Taxonomy" id="378806"/>
    <lineage>
        <taxon>Bacteria</taxon>
        <taxon>Pseudomonadati</taxon>
        <taxon>Myxococcota</taxon>
        <taxon>Myxococcia</taxon>
        <taxon>Myxococcales</taxon>
        <taxon>Cystobacterineae</taxon>
        <taxon>Archangiaceae</taxon>
        <taxon>Stigmatella</taxon>
    </lineage>
</organism>
<reference evidence="2 3" key="1">
    <citation type="submission" date="2006-04" db="EMBL/GenBank/DDBJ databases">
        <authorList>
            <person name="Nierman W.C."/>
        </authorList>
    </citation>
    <scope>NUCLEOTIDE SEQUENCE [LARGE SCALE GENOMIC DNA]</scope>
    <source>
        <strain evidence="2 3">DW4/3-1</strain>
    </source>
</reference>
<dbReference type="Gene3D" id="3.90.226.10">
    <property type="entry name" value="2-enoyl-CoA Hydratase, Chain A, domain 1"/>
    <property type="match status" value="1"/>
</dbReference>
<gene>
    <name evidence="2" type="ORF">STIAU_2233</name>
</gene>
<evidence type="ECO:0000313" key="3">
    <source>
        <dbReference type="Proteomes" id="UP000032702"/>
    </source>
</evidence>
<keyword evidence="2" id="KW-0645">Protease</keyword>
<dbReference type="InterPro" id="IPR029045">
    <property type="entry name" value="ClpP/crotonase-like_dom_sf"/>
</dbReference>
<dbReference type="AlphaFoldDB" id="Q08T58"/>
<dbReference type="EMBL" id="AAMD01000152">
    <property type="protein sequence ID" value="EAU63658.1"/>
    <property type="molecule type" value="Genomic_DNA"/>
</dbReference>
<evidence type="ECO:0000259" key="1">
    <source>
        <dbReference type="Pfam" id="PF03572"/>
    </source>
</evidence>
<comment type="caution">
    <text evidence="2">The sequence shown here is derived from an EMBL/GenBank/DDBJ whole genome shotgun (WGS) entry which is preliminary data.</text>
</comment>
<feature type="domain" description="Tail specific protease" evidence="1">
    <location>
        <begin position="49"/>
        <end position="136"/>
    </location>
</feature>
<dbReference type="InterPro" id="IPR005151">
    <property type="entry name" value="Tail-specific_protease"/>
</dbReference>
<dbReference type="GO" id="GO:0008236">
    <property type="term" value="F:serine-type peptidase activity"/>
    <property type="evidence" value="ECO:0007669"/>
    <property type="project" value="InterPro"/>
</dbReference>
<protein>
    <submittedName>
        <fullName evidence="2">Periplasmic tail-specific protease</fullName>
    </submittedName>
</protein>
<sequence length="162" mass="16982">MAGAPQACPGVARKGTPTCGLVADLPPDALSGLGSRPLVLGTTAWRDEEGLYTGPLVVLTNRRTASAAEQAAALLKDGAGARLLGERTLGSGCGYTNGGLPVVLKHSKLRVNMPDCIRYRQDGTNEQRGLQPDIPVAWGALEGPEVRARQWMEALRASLEAP</sequence>
<accession>Q08T58</accession>
<dbReference type="Pfam" id="PF03572">
    <property type="entry name" value="Peptidase_S41"/>
    <property type="match status" value="1"/>
</dbReference>
<dbReference type="GO" id="GO:0006508">
    <property type="term" value="P:proteolysis"/>
    <property type="evidence" value="ECO:0007669"/>
    <property type="project" value="UniProtKB-KW"/>
</dbReference>
<dbReference type="SUPFAM" id="SSF52096">
    <property type="entry name" value="ClpP/crotonase"/>
    <property type="match status" value="1"/>
</dbReference>
<dbReference type="Proteomes" id="UP000032702">
    <property type="component" value="Unassembled WGS sequence"/>
</dbReference>